<sequence>MNLLIRFAENTAEISAGASALILLLFSAGKLTRKVYAAQWRSWVWLALAVRLLIPIHFELPRTAVALPAPSPEQGVTVVVPGTRGTGSFSIPDTVSGQERNAYEKKAELIREDAEKRTVPLNTLLAVTWAAGAAGCLLWTLGSSLLFRRRLLRWSSEETDDGVLRLFREERAAAGGGGRVRLMRGKKDAGPMLIGLLCPVLLLPPGLFEDGELRVIFRHELTHFRRRDLWYRLLLAAACAVHWFNPLVWLMARAANRDLELSCDEAALKNADPAFRAEYGRAILSVAQKATQRRAPLSTGFGGGKKELKRRLETILNTKKRRRGAAALCVALVLTISCGAFVTYGGTSPDGRKNREKQDVLAQRLLSVRTESIGDNSAVGRVLGALSLPDGMVQGGMALQTNSEPYSLTVRYTAQSDELLTQTDLSWAYRNATLILSLIQNAGRVVFYVDAPDCAMTFVYTREQSMKQEQTDVRTLSQGASEMEKFLADLNSRTAEDYQMTHSTEAKEREDLLTVGQAETAVEQHAPIILPEKLVSRGRLVLAGADCYGFTSVLEGKSPQPEQWYAISRDGSAFFVISDSCPVVRNLESTETAVKSGGSEASLTALREQITQAQETLKQAQAELENRRKSGTADYSEQQQKVREAEEALAKAKEEFQNRHTALPPYEHRTDDAVESAVYEALGQFYSEPYTDGNVVINAPVIYGSFEEDGVLRVFATVDEAEYELDGEVLNSVGGSRIPMELRFSKDGNPWKLIGRTTAKDGSYFGDSIQDFCAPHGDVAKKMLADYGKSGNFLSGMKKNIQEYVSQTGIGAKSFHSGGKDYLIV</sequence>
<dbReference type="Pfam" id="PF16107">
    <property type="entry name" value="DUF4825"/>
    <property type="match status" value="1"/>
</dbReference>
<organism evidence="5 6">
    <name type="scientific">Caproicibacter fermentans</name>
    <dbReference type="NCBI Taxonomy" id="2576756"/>
    <lineage>
        <taxon>Bacteria</taxon>
        <taxon>Bacillati</taxon>
        <taxon>Bacillota</taxon>
        <taxon>Clostridia</taxon>
        <taxon>Eubacteriales</taxon>
        <taxon>Acutalibacteraceae</taxon>
        <taxon>Caproicibacter</taxon>
    </lineage>
</organism>
<gene>
    <name evidence="5" type="ORF">HCR03_09445</name>
</gene>
<evidence type="ECO:0000259" key="4">
    <source>
        <dbReference type="Pfam" id="PF16107"/>
    </source>
</evidence>
<evidence type="ECO:0000256" key="1">
    <source>
        <dbReference type="SAM" id="Coils"/>
    </source>
</evidence>
<protein>
    <submittedName>
        <fullName evidence="5">DUF4825 domain-containing protein</fullName>
    </submittedName>
</protein>
<dbReference type="KEGG" id="cfem:HCR03_09445"/>
<evidence type="ECO:0000256" key="2">
    <source>
        <dbReference type="SAM" id="Phobius"/>
    </source>
</evidence>
<dbReference type="EMBL" id="CP060286">
    <property type="protein sequence ID" value="QNK42404.1"/>
    <property type="molecule type" value="Genomic_DNA"/>
</dbReference>
<dbReference type="InterPro" id="IPR008756">
    <property type="entry name" value="Peptidase_M56"/>
</dbReference>
<dbReference type="InterPro" id="IPR052173">
    <property type="entry name" value="Beta-lactam_resp_regulator"/>
</dbReference>
<dbReference type="PANTHER" id="PTHR34978:SF3">
    <property type="entry name" value="SLR0241 PROTEIN"/>
    <property type="match status" value="1"/>
</dbReference>
<dbReference type="InterPro" id="IPR032250">
    <property type="entry name" value="DUF4825"/>
</dbReference>
<proteinExistence type="predicted"/>
<keyword evidence="2" id="KW-0472">Membrane</keyword>
<feature type="transmembrane region" description="Helical" evidence="2">
    <location>
        <begin position="325"/>
        <end position="346"/>
    </location>
</feature>
<evidence type="ECO:0000259" key="3">
    <source>
        <dbReference type="Pfam" id="PF05569"/>
    </source>
</evidence>
<feature type="coiled-coil region" evidence="1">
    <location>
        <begin position="603"/>
        <end position="662"/>
    </location>
</feature>
<feature type="domain" description="DUF4825" evidence="4">
    <location>
        <begin position="365"/>
        <end position="451"/>
    </location>
</feature>
<keyword evidence="2" id="KW-1133">Transmembrane helix</keyword>
<evidence type="ECO:0000313" key="5">
    <source>
        <dbReference type="EMBL" id="QNK42404.1"/>
    </source>
</evidence>
<dbReference type="AlphaFoldDB" id="A0A7G8TFL3"/>
<dbReference type="Pfam" id="PF05569">
    <property type="entry name" value="Peptidase_M56"/>
    <property type="match status" value="1"/>
</dbReference>
<feature type="domain" description="Peptidase M56" evidence="3">
    <location>
        <begin position="14"/>
        <end position="315"/>
    </location>
</feature>
<accession>A0A7G8TFL3</accession>
<keyword evidence="2" id="KW-0812">Transmembrane</keyword>
<dbReference type="RefSeq" id="WP_187037858.1">
    <property type="nucleotide sequence ID" value="NZ_CP060286.1"/>
</dbReference>
<dbReference type="Proteomes" id="UP000515909">
    <property type="component" value="Chromosome"/>
</dbReference>
<feature type="transmembrane region" description="Helical" evidence="2">
    <location>
        <begin position="126"/>
        <end position="147"/>
    </location>
</feature>
<keyword evidence="1" id="KW-0175">Coiled coil</keyword>
<feature type="transmembrane region" description="Helical" evidence="2">
    <location>
        <begin position="189"/>
        <end position="209"/>
    </location>
</feature>
<dbReference type="CDD" id="cd07341">
    <property type="entry name" value="M56_BlaR1_MecR1_like"/>
    <property type="match status" value="1"/>
</dbReference>
<reference evidence="5 6" key="1">
    <citation type="submission" date="2020-08" db="EMBL/GenBank/DDBJ databases">
        <title>The isolate Caproiciproducens sp. 7D4C2 produces n-caproate at mildly acidic conditions from hexoses: genome and rBOX comparison with related strains and chain-elongating bacteria.</title>
        <authorList>
            <person name="Esquivel-Elizondo S."/>
            <person name="Bagci C."/>
            <person name="Temovska M."/>
            <person name="Jeon B.S."/>
            <person name="Bessarab I."/>
            <person name="Williams R.B.H."/>
            <person name="Huson D.H."/>
            <person name="Angenent L.T."/>
        </authorList>
    </citation>
    <scope>NUCLEOTIDE SEQUENCE [LARGE SCALE GENOMIC DNA]</scope>
    <source>
        <strain evidence="5 6">7D4C2</strain>
    </source>
</reference>
<feature type="transmembrane region" description="Helical" evidence="2">
    <location>
        <begin position="229"/>
        <end position="252"/>
    </location>
</feature>
<evidence type="ECO:0000313" key="6">
    <source>
        <dbReference type="Proteomes" id="UP000515909"/>
    </source>
</evidence>
<dbReference type="PANTHER" id="PTHR34978">
    <property type="entry name" value="POSSIBLE SENSOR-TRANSDUCER PROTEIN BLAR"/>
    <property type="match status" value="1"/>
</dbReference>
<name>A0A7G8TFL3_9FIRM</name>